<protein>
    <submittedName>
        <fullName evidence="2">TnsA endonuclease N-terminal domain-containing protein</fullName>
    </submittedName>
</protein>
<keyword evidence="3" id="KW-1185">Reference proteome</keyword>
<proteinExistence type="predicted"/>
<evidence type="ECO:0000313" key="3">
    <source>
        <dbReference type="Proteomes" id="UP001163255"/>
    </source>
</evidence>
<reference evidence="2" key="1">
    <citation type="submission" date="2022-10" db="EMBL/GenBank/DDBJ databases">
        <title>Completed Genome Sequence of two octocoral isolated bacterium, Endozoicomonas euniceicola EF212T and Endozoicomonas gorgoniicola PS125T.</title>
        <authorList>
            <person name="Chiou Y.-J."/>
            <person name="Chen Y.-H."/>
        </authorList>
    </citation>
    <scope>NUCLEOTIDE SEQUENCE</scope>
    <source>
        <strain evidence="2">EF212</strain>
    </source>
</reference>
<evidence type="ECO:0000259" key="1">
    <source>
        <dbReference type="Pfam" id="PF08722"/>
    </source>
</evidence>
<keyword evidence="2" id="KW-0540">Nuclease</keyword>
<dbReference type="InterPro" id="IPR011335">
    <property type="entry name" value="Restrct_endonuc-II-like"/>
</dbReference>
<keyword evidence="2" id="KW-0378">Hydrolase</keyword>
<dbReference type="Proteomes" id="UP001163255">
    <property type="component" value="Chromosome"/>
</dbReference>
<accession>A0ABY6GRT0</accession>
<dbReference type="InterPro" id="IPR011856">
    <property type="entry name" value="tRNA_endonuc-like_dom_sf"/>
</dbReference>
<dbReference type="SUPFAM" id="SSF52980">
    <property type="entry name" value="Restriction endonuclease-like"/>
    <property type="match status" value="1"/>
</dbReference>
<gene>
    <name evidence="2" type="ORF">NX720_21795</name>
</gene>
<evidence type="ECO:0000313" key="2">
    <source>
        <dbReference type="EMBL" id="UYM15453.1"/>
    </source>
</evidence>
<sequence length="290" mass="34252">MRKKRTGVTQQDVQRWVKAWKNDCLKKNRSFTSIADVPSRGRASEGSVTIECDKTIVKHSDLEYNFCLLVRFHPRTTNLETQVPLIDMDNEVLPQTPTIEIEKAMDIKEARFRGSKTNWIYTEDALITQSDDGQDIKLARSMKYLKDLVFFENDSDTIKQNKKRTWELLNVQKVYFESKGINWKIITERSINRNVIDNIERFDRYLEKSTYSNDEFDLALTCFEAECKRAKHNEELQEMLSNISAYSGIPYKDTVSIFWQLCWYKKITFDLRKERLEMNSIINPATFFKT</sequence>
<name>A0ABY6GRT0_9GAMM</name>
<dbReference type="EMBL" id="CP103300">
    <property type="protein sequence ID" value="UYM15453.1"/>
    <property type="molecule type" value="Genomic_DNA"/>
</dbReference>
<dbReference type="RefSeq" id="WP_262597474.1">
    <property type="nucleotide sequence ID" value="NZ_CP103300.1"/>
</dbReference>
<dbReference type="InterPro" id="IPR014833">
    <property type="entry name" value="TnsA_N"/>
</dbReference>
<organism evidence="2 3">
    <name type="scientific">Endozoicomonas euniceicola</name>
    <dbReference type="NCBI Taxonomy" id="1234143"/>
    <lineage>
        <taxon>Bacteria</taxon>
        <taxon>Pseudomonadati</taxon>
        <taxon>Pseudomonadota</taxon>
        <taxon>Gammaproteobacteria</taxon>
        <taxon>Oceanospirillales</taxon>
        <taxon>Endozoicomonadaceae</taxon>
        <taxon>Endozoicomonas</taxon>
    </lineage>
</organism>
<dbReference type="GO" id="GO:0004519">
    <property type="term" value="F:endonuclease activity"/>
    <property type="evidence" value="ECO:0007669"/>
    <property type="project" value="UniProtKB-KW"/>
</dbReference>
<dbReference type="Gene3D" id="3.40.1350.10">
    <property type="match status" value="1"/>
</dbReference>
<feature type="domain" description="TnsA endonuclease N-terminal" evidence="1">
    <location>
        <begin position="95"/>
        <end position="188"/>
    </location>
</feature>
<dbReference type="Pfam" id="PF08722">
    <property type="entry name" value="Tn7_TnsA-like_N"/>
    <property type="match status" value="1"/>
</dbReference>
<keyword evidence="2" id="KW-0255">Endonuclease</keyword>